<evidence type="ECO:0000313" key="14">
    <source>
        <dbReference type="EMBL" id="KAF2108606.1"/>
    </source>
</evidence>
<dbReference type="OrthoDB" id="6500128at2759"/>
<evidence type="ECO:0000256" key="5">
    <source>
        <dbReference type="ARBA" id="ARBA00022692"/>
    </source>
</evidence>
<feature type="transmembrane region" description="Helical" evidence="11">
    <location>
        <begin position="1121"/>
        <end position="1147"/>
    </location>
</feature>
<feature type="domain" description="ABC transporter" evidence="12">
    <location>
        <begin position="1225"/>
        <end position="1457"/>
    </location>
</feature>
<dbReference type="CDD" id="cd18580">
    <property type="entry name" value="ABC_6TM_ABCC_D2"/>
    <property type="match status" value="1"/>
</dbReference>
<keyword evidence="5 11" id="KW-0812">Transmembrane</keyword>
<evidence type="ECO:0000256" key="6">
    <source>
        <dbReference type="ARBA" id="ARBA00022741"/>
    </source>
</evidence>
<accession>A0A6A5YN76</accession>
<keyword evidence="15" id="KW-1185">Reference proteome</keyword>
<feature type="transmembrane region" description="Helical" evidence="11">
    <location>
        <begin position="109"/>
        <end position="127"/>
    </location>
</feature>
<dbReference type="GO" id="GO:0005886">
    <property type="term" value="C:plasma membrane"/>
    <property type="evidence" value="ECO:0007669"/>
    <property type="project" value="UniProtKB-SubCell"/>
</dbReference>
<keyword evidence="3" id="KW-0813">Transport</keyword>
<sequence>MNRTRCDISPLSADAAFGPIVEGCRHDFTFTFEQYFFSIVPSILFLLLAPIRANTLRKRRNRVGGNVLRTLKLVAIGIYAVLQLVTLIMWATTNIWALKTQGLRTHATVATSLSFVASLALFGLSYLEHSKSLRPSALLNFYLFFTVVFDAVVLRTLWTVLPFTAVRDLFTASFALKGVIFFLEAKEKRNYLRARSELGPEETSGLYSQSFVWWLNKIIREGYRHVLKPADLYPVDESMSSAALNKRFWTEWDKVVIKLLRWPMLVPVIPRLALLGFTFCQPLMVERLLAFLQIKSQPVGTGYGLVGAYAVVYFGMSISNSLYLHRSYRFLTMLRGTLVSAIYTKTTELSITAIDNSAAVTLMSTDVEFVVLGLRGLHDLWAHTIQLVLATYLLGQRLGWACVGPTVVVFAAAAGTVVAAFFIAKLQTGWNERTQKRIGVTSNMLGHIKGIKMSGLTRKLTVLVQALRIREIKQAQRLWSVNAIVAALAYSPTALSPVATFVFYAVIASRDGTVLDAPKMFTALALLILLTQPLFVLFEDVLALKSTFACVDRIEKYLVAETRKDQRIRTSPQAFNASTYDTVLEPRDRHLQQTTEDIQLKPYKVPRTSVKTTNISSEAVVSIENGTFGWTEEATILSHIDLQVRRSCLTLLVGPVASGKTTLLKSILGEVPHSSGAVALLESEIAYCDQTPWLTNASVKDNIVGLSRLDNGYYDKIVYSCDLEQDISTFPNGHDTLIGSKGISLSTGQKQRIAIARAVYAQKNLIIFDDVFSGLDVNTQRNVFTRLLGSYGLLRQWKTTVLIATHAVNLLPFSDHIIALSSEGRLVEQGTFEQLNAVDGYVRKFCLEHVNEHTVANAEDQVASFPTSAATEPNVLPTLAVTDDKRRQLGDWSVYQYYFGTVGRWGTAIFISLALGWAFLATFPTVWLKWYADANAKPSSNRTGYYIGVYSALQLAWLADLGIFIFFSFRVIASKSGLKLHEITLKTVMQAPMSFFSKTDTGSITTRFSQDMQMLDAQLPLALMIVAGGFLSCFGQIGLIASGAYYVSICFPFLFGVYYLIQKYYLRTSRQMRFLDLEEKAPVYTQFIESLSGLATIRAFSWQKALIEKNHTLVDKSQKPFYLMFMIQTWLTLVLDLITTALAIIVVGVSVKMRDSVSVGFTGVSLTQIISFTANLRFAILFWTQMETSIGAVARVKRFEEETDKEDLVSESNDPPPEWPNRGELCIKDLTVSYGTNGTRKALDNVSVTVAPGHKLAIVGRTGSGKSTLLLSLFRMIEISSGKISIDNIDISTIPRHHIRSRLNAIGEDPYFLDGSIRLNLDPYGSATDEDIVIALEKVNLWDTVQAKGGLDADLTEDMLSHGQKQIFVFARALLRRSQIVVMDEVTSAMDRDTDALMQKLMREEFKGKTVVTIAHRVDTIMDYDNVLVLKGGETAEYGPPNELRERNGGLFKEMLEKGL</sequence>
<dbReference type="CDD" id="cd03244">
    <property type="entry name" value="ABCC_MRP_domain2"/>
    <property type="match status" value="1"/>
</dbReference>
<evidence type="ECO:0000256" key="7">
    <source>
        <dbReference type="ARBA" id="ARBA00022840"/>
    </source>
</evidence>
<dbReference type="InterPro" id="IPR050173">
    <property type="entry name" value="ABC_transporter_C-like"/>
</dbReference>
<dbReference type="FunFam" id="1.20.1560.10:FF:000055">
    <property type="entry name" value="ABC multidrug transporter (Eurofung)"/>
    <property type="match status" value="1"/>
</dbReference>
<feature type="transmembrane region" description="Helical" evidence="11">
    <location>
        <begin position="947"/>
        <end position="969"/>
    </location>
</feature>
<dbReference type="Pfam" id="PF00005">
    <property type="entry name" value="ABC_tran"/>
    <property type="match status" value="2"/>
</dbReference>
<dbReference type="FunFam" id="3.40.50.300:FF:001854">
    <property type="entry name" value="ABC multidrug transporter (Eurofung)"/>
    <property type="match status" value="1"/>
</dbReference>
<dbReference type="FunFam" id="3.40.50.300:FF:000838">
    <property type="entry name" value="ABC multidrug transporter (Eurofung)"/>
    <property type="match status" value="1"/>
</dbReference>
<dbReference type="Proteomes" id="UP000799770">
    <property type="component" value="Unassembled WGS sequence"/>
</dbReference>
<evidence type="ECO:0000259" key="12">
    <source>
        <dbReference type="PROSITE" id="PS50893"/>
    </source>
</evidence>
<feature type="transmembrane region" description="Helical" evidence="11">
    <location>
        <begin position="139"/>
        <end position="158"/>
    </location>
</feature>
<dbReference type="InterPro" id="IPR036640">
    <property type="entry name" value="ABC1_TM_sf"/>
</dbReference>
<reference evidence="14" key="1">
    <citation type="journal article" date="2020" name="Stud. Mycol.">
        <title>101 Dothideomycetes genomes: a test case for predicting lifestyles and emergence of pathogens.</title>
        <authorList>
            <person name="Haridas S."/>
            <person name="Albert R."/>
            <person name="Binder M."/>
            <person name="Bloem J."/>
            <person name="Labutti K."/>
            <person name="Salamov A."/>
            <person name="Andreopoulos B."/>
            <person name="Baker S."/>
            <person name="Barry K."/>
            <person name="Bills G."/>
            <person name="Bluhm B."/>
            <person name="Cannon C."/>
            <person name="Castanera R."/>
            <person name="Culley D."/>
            <person name="Daum C."/>
            <person name="Ezra D."/>
            <person name="Gonzalez J."/>
            <person name="Henrissat B."/>
            <person name="Kuo A."/>
            <person name="Liang C."/>
            <person name="Lipzen A."/>
            <person name="Lutzoni F."/>
            <person name="Magnuson J."/>
            <person name="Mondo S."/>
            <person name="Nolan M."/>
            <person name="Ohm R."/>
            <person name="Pangilinan J."/>
            <person name="Park H.-J."/>
            <person name="Ramirez L."/>
            <person name="Alfaro M."/>
            <person name="Sun H."/>
            <person name="Tritt A."/>
            <person name="Yoshinaga Y."/>
            <person name="Zwiers L.-H."/>
            <person name="Turgeon B."/>
            <person name="Goodwin S."/>
            <person name="Spatafora J."/>
            <person name="Crous P."/>
            <person name="Grigoriev I."/>
        </authorList>
    </citation>
    <scope>NUCLEOTIDE SEQUENCE</scope>
    <source>
        <strain evidence="14">CBS 627.86</strain>
    </source>
</reference>
<dbReference type="Pfam" id="PF00664">
    <property type="entry name" value="ABC_membrane"/>
    <property type="match status" value="1"/>
</dbReference>
<feature type="transmembrane region" description="Helical" evidence="11">
    <location>
        <begin position="73"/>
        <end position="97"/>
    </location>
</feature>
<keyword evidence="6" id="KW-0547">Nucleotide-binding</keyword>
<feature type="domain" description="ABC transporter" evidence="12">
    <location>
        <begin position="621"/>
        <end position="848"/>
    </location>
</feature>
<evidence type="ECO:0000256" key="2">
    <source>
        <dbReference type="ARBA" id="ARBA00009726"/>
    </source>
</evidence>
<dbReference type="GO" id="GO:0140359">
    <property type="term" value="F:ABC-type transporter activity"/>
    <property type="evidence" value="ECO:0007669"/>
    <property type="project" value="InterPro"/>
</dbReference>
<evidence type="ECO:0000256" key="11">
    <source>
        <dbReference type="SAM" id="Phobius"/>
    </source>
</evidence>
<keyword evidence="4" id="KW-1003">Cell membrane</keyword>
<feature type="transmembrane region" description="Helical" evidence="11">
    <location>
        <begin position="406"/>
        <end position="426"/>
    </location>
</feature>
<evidence type="ECO:0000256" key="10">
    <source>
        <dbReference type="ARBA" id="ARBA00023180"/>
    </source>
</evidence>
<dbReference type="GO" id="GO:0005524">
    <property type="term" value="F:ATP binding"/>
    <property type="evidence" value="ECO:0007669"/>
    <property type="project" value="UniProtKB-KW"/>
</dbReference>
<dbReference type="Gene3D" id="1.20.1560.10">
    <property type="entry name" value="ABC transporter type 1, transmembrane domain"/>
    <property type="match status" value="2"/>
</dbReference>
<keyword evidence="14" id="KW-0378">Hydrolase</keyword>
<dbReference type="PANTHER" id="PTHR24223:SF399">
    <property type="entry name" value="ABC TRANSPORTER ATNG"/>
    <property type="match status" value="1"/>
</dbReference>
<name>A0A6A5YN76_9PLEO</name>
<dbReference type="PROSITE" id="PS50929">
    <property type="entry name" value="ABC_TM1F"/>
    <property type="match status" value="2"/>
</dbReference>
<keyword evidence="7" id="KW-0067">ATP-binding</keyword>
<dbReference type="InterPro" id="IPR044746">
    <property type="entry name" value="ABCC_6TM_D1"/>
</dbReference>
<feature type="transmembrane region" description="Helical" evidence="11">
    <location>
        <begin position="1017"/>
        <end position="1037"/>
    </location>
</feature>
<evidence type="ECO:0000256" key="9">
    <source>
        <dbReference type="ARBA" id="ARBA00023136"/>
    </source>
</evidence>
<dbReference type="PANTHER" id="PTHR24223">
    <property type="entry name" value="ATP-BINDING CASSETTE SUB-FAMILY C"/>
    <property type="match status" value="1"/>
</dbReference>
<dbReference type="CDD" id="cd18579">
    <property type="entry name" value="ABC_6TM_ABCC_D1"/>
    <property type="match status" value="1"/>
</dbReference>
<feature type="transmembrane region" description="Helical" evidence="11">
    <location>
        <begin position="478"/>
        <end position="508"/>
    </location>
</feature>
<dbReference type="GO" id="GO:0016887">
    <property type="term" value="F:ATP hydrolysis activity"/>
    <property type="evidence" value="ECO:0007669"/>
    <property type="project" value="InterPro"/>
</dbReference>
<feature type="transmembrane region" description="Helical" evidence="11">
    <location>
        <begin position="35"/>
        <end position="53"/>
    </location>
</feature>
<dbReference type="EMBL" id="ML977346">
    <property type="protein sequence ID" value="KAF2108606.1"/>
    <property type="molecule type" value="Genomic_DNA"/>
</dbReference>
<organism evidence="14 15">
    <name type="scientific">Lophiotrema nucula</name>
    <dbReference type="NCBI Taxonomy" id="690887"/>
    <lineage>
        <taxon>Eukaryota</taxon>
        <taxon>Fungi</taxon>
        <taxon>Dikarya</taxon>
        <taxon>Ascomycota</taxon>
        <taxon>Pezizomycotina</taxon>
        <taxon>Dothideomycetes</taxon>
        <taxon>Pleosporomycetidae</taxon>
        <taxon>Pleosporales</taxon>
        <taxon>Lophiotremataceae</taxon>
        <taxon>Lophiotrema</taxon>
    </lineage>
</organism>
<dbReference type="Gene3D" id="3.40.50.300">
    <property type="entry name" value="P-loop containing nucleotide triphosphate hydrolases"/>
    <property type="match status" value="2"/>
</dbReference>
<evidence type="ECO:0000256" key="3">
    <source>
        <dbReference type="ARBA" id="ARBA00022448"/>
    </source>
</evidence>
<comment type="similarity">
    <text evidence="2">Belongs to the ABC transporter superfamily. ABCC family. Conjugate transporter (TC 3.A.1.208) subfamily.</text>
</comment>
<gene>
    <name evidence="14" type="ORF">BDV96DRAFT_504024</name>
</gene>
<dbReference type="InterPro" id="IPR027417">
    <property type="entry name" value="P-loop_NTPase"/>
</dbReference>
<dbReference type="InterPro" id="IPR044726">
    <property type="entry name" value="ABCC_6TM_D2"/>
</dbReference>
<keyword evidence="8 11" id="KW-1133">Transmembrane helix</keyword>
<dbReference type="SUPFAM" id="SSF52540">
    <property type="entry name" value="P-loop containing nucleoside triphosphate hydrolases"/>
    <property type="match status" value="2"/>
</dbReference>
<protein>
    <submittedName>
        <fullName evidence="14">P-loop containing nucleoside triphosphate hydrolase protein</fullName>
    </submittedName>
</protein>
<dbReference type="InterPro" id="IPR056227">
    <property type="entry name" value="TMD0_ABC"/>
</dbReference>
<dbReference type="InterPro" id="IPR011527">
    <property type="entry name" value="ABC1_TM_dom"/>
</dbReference>
<dbReference type="CDD" id="cd03250">
    <property type="entry name" value="ABCC_MRP_domain1"/>
    <property type="match status" value="1"/>
</dbReference>
<feature type="transmembrane region" description="Helical" evidence="11">
    <location>
        <begin position="164"/>
        <end position="183"/>
    </location>
</feature>
<feature type="domain" description="ABC transmembrane type-1" evidence="13">
    <location>
        <begin position="272"/>
        <end position="546"/>
    </location>
</feature>
<dbReference type="InterPro" id="IPR003593">
    <property type="entry name" value="AAA+_ATPase"/>
</dbReference>
<dbReference type="InterPro" id="IPR003439">
    <property type="entry name" value="ABC_transporter-like_ATP-bd"/>
</dbReference>
<feature type="transmembrane region" description="Helical" evidence="11">
    <location>
        <begin position="905"/>
        <end position="927"/>
    </location>
</feature>
<feature type="transmembrane region" description="Helical" evidence="11">
    <location>
        <begin position="520"/>
        <end position="538"/>
    </location>
</feature>
<proteinExistence type="inferred from homology"/>
<feature type="domain" description="ABC transmembrane type-1" evidence="13">
    <location>
        <begin position="908"/>
        <end position="1188"/>
    </location>
</feature>
<feature type="transmembrane region" description="Helical" evidence="11">
    <location>
        <begin position="1043"/>
        <end position="1061"/>
    </location>
</feature>
<dbReference type="SUPFAM" id="SSF90123">
    <property type="entry name" value="ABC transporter transmembrane region"/>
    <property type="match status" value="2"/>
</dbReference>
<dbReference type="FunFam" id="1.20.1560.10:FF:000066">
    <property type="entry name" value="ABC multidrug transporter (Eurofung)"/>
    <property type="match status" value="1"/>
</dbReference>
<evidence type="ECO:0000313" key="15">
    <source>
        <dbReference type="Proteomes" id="UP000799770"/>
    </source>
</evidence>
<evidence type="ECO:0000256" key="1">
    <source>
        <dbReference type="ARBA" id="ARBA00004651"/>
    </source>
</evidence>
<evidence type="ECO:0000256" key="4">
    <source>
        <dbReference type="ARBA" id="ARBA00022475"/>
    </source>
</evidence>
<evidence type="ECO:0000259" key="13">
    <source>
        <dbReference type="PROSITE" id="PS50929"/>
    </source>
</evidence>
<comment type="subcellular location">
    <subcellularLocation>
        <location evidence="1">Cell membrane</location>
        <topology evidence="1">Multi-pass membrane protein</topology>
    </subcellularLocation>
</comment>
<dbReference type="PROSITE" id="PS50893">
    <property type="entry name" value="ABC_TRANSPORTER_2"/>
    <property type="match status" value="2"/>
</dbReference>
<dbReference type="SMART" id="SM00382">
    <property type="entry name" value="AAA"/>
    <property type="match status" value="2"/>
</dbReference>
<feature type="transmembrane region" description="Helical" evidence="11">
    <location>
        <begin position="304"/>
        <end position="325"/>
    </location>
</feature>
<keyword evidence="10" id="KW-0325">Glycoprotein</keyword>
<keyword evidence="9 11" id="KW-0472">Membrane</keyword>
<dbReference type="Pfam" id="PF24357">
    <property type="entry name" value="TMD0_ABC"/>
    <property type="match status" value="1"/>
</dbReference>
<evidence type="ECO:0000256" key="8">
    <source>
        <dbReference type="ARBA" id="ARBA00022989"/>
    </source>
</evidence>